<evidence type="ECO:0000313" key="1">
    <source>
        <dbReference type="EMBL" id="GAA6497499.1"/>
    </source>
</evidence>
<reference evidence="1 2" key="1">
    <citation type="submission" date="2024-04" db="EMBL/GenBank/DDBJ databases">
        <title>Defined microbial consortia suppress multidrug-resistant proinflammatory Enterobacteriaceae via ecological control.</title>
        <authorList>
            <person name="Furuichi M."/>
            <person name="Kawaguchi T."/>
            <person name="Pust M."/>
            <person name="Yasuma K."/>
            <person name="Plichta D."/>
            <person name="Hasegawa N."/>
            <person name="Ohya T."/>
            <person name="Bhattarai S."/>
            <person name="Sasajima S."/>
            <person name="Aoto Y."/>
            <person name="Tuganbaev T."/>
            <person name="Yaginuma M."/>
            <person name="Ueda M."/>
            <person name="Okahashi N."/>
            <person name="Amafuji K."/>
            <person name="Kiridooshi Y."/>
            <person name="Sugita K."/>
            <person name="Strazar M."/>
            <person name="Skelly A."/>
            <person name="Suda W."/>
            <person name="Hattori M."/>
            <person name="Nakamoto N."/>
            <person name="Caballero S."/>
            <person name="Norman J."/>
            <person name="Olle B."/>
            <person name="Tanoue T."/>
            <person name="Arita M."/>
            <person name="Bucci V."/>
            <person name="Atarashi K."/>
            <person name="Xavier R."/>
            <person name="Honda K."/>
        </authorList>
    </citation>
    <scope>NUCLEOTIDE SEQUENCE [LARGE SCALE GENOMIC DNA]</scope>
    <source>
        <strain evidence="2">k34-0107-D12</strain>
    </source>
</reference>
<name>A0ABQ0BLT8_9FIRM</name>
<protein>
    <submittedName>
        <fullName evidence="1">Uncharacterized protein</fullName>
    </submittedName>
</protein>
<gene>
    <name evidence="1" type="ORF">K340107D12_03150</name>
</gene>
<accession>A0ABQ0BLT8</accession>
<sequence length="57" mass="6512">MLQCRNIPGEIPFPAEWPRKRYGPLVAGISYSNMLMDDCHTIPEIRLQIVLVMVQGI</sequence>
<organism evidence="1 2">
    <name type="scientific">Blautia parvula</name>
    <dbReference type="NCBI Taxonomy" id="2877527"/>
    <lineage>
        <taxon>Bacteria</taxon>
        <taxon>Bacillati</taxon>
        <taxon>Bacillota</taxon>
        <taxon>Clostridia</taxon>
        <taxon>Lachnospirales</taxon>
        <taxon>Lachnospiraceae</taxon>
        <taxon>Blautia</taxon>
    </lineage>
</organism>
<keyword evidence="2" id="KW-1185">Reference proteome</keyword>
<comment type="caution">
    <text evidence="1">The sequence shown here is derived from an EMBL/GenBank/DDBJ whole genome shotgun (WGS) entry which is preliminary data.</text>
</comment>
<dbReference type="Proteomes" id="UP001600941">
    <property type="component" value="Unassembled WGS sequence"/>
</dbReference>
<proteinExistence type="predicted"/>
<evidence type="ECO:0000313" key="2">
    <source>
        <dbReference type="Proteomes" id="UP001600941"/>
    </source>
</evidence>
<dbReference type="EMBL" id="BAABZQ010000001">
    <property type="protein sequence ID" value="GAA6497499.1"/>
    <property type="molecule type" value="Genomic_DNA"/>
</dbReference>